<name>A0ABP7HMG4_9ACTN</name>
<sequence length="359" mass="41272">MNHQQLEKGDEFEVVLIDDGSTDGTGEAVDYLLLTYPIQRLYLPRTENSCRSAARNAGIRAAKGELIVFVDGDQLVDPLFVQEHIRCHRAHPDVFVIGFRDYLAPGKVDVDLLQRSFTLDAFPPVSEPDERWEVAAALSENLPNLATGWHFLYGCNSSVRKQHLLDVGGFDENLRKWSFEDVELGYRLHRQGLTPVFNRYSRVYHQFHPESNRQRHADWRENFAYFTSKHPELEVRLQWVLDPYFDPDRADGPSWFEAYLRFEFACRALAGRLPLGRTYEVLVIDEERVTEAVHEIAQRGATDDLVVIDTTNDRDLPLAVQTLRTGRELLYFKQPDQHLLKQVEKTFGCVAPLDRATGA</sequence>
<protein>
    <recommendedName>
        <fullName evidence="1">Glycosyltransferase 2-like domain-containing protein</fullName>
    </recommendedName>
</protein>
<dbReference type="EMBL" id="BAABDE010000016">
    <property type="protein sequence ID" value="GAA3797957.1"/>
    <property type="molecule type" value="Genomic_DNA"/>
</dbReference>
<dbReference type="InterPro" id="IPR001173">
    <property type="entry name" value="Glyco_trans_2-like"/>
</dbReference>
<dbReference type="SUPFAM" id="SSF53448">
    <property type="entry name" value="Nucleotide-diphospho-sugar transferases"/>
    <property type="match status" value="1"/>
</dbReference>
<evidence type="ECO:0000259" key="1">
    <source>
        <dbReference type="Pfam" id="PF00535"/>
    </source>
</evidence>
<feature type="domain" description="Glycosyltransferase 2-like" evidence="1">
    <location>
        <begin position="5"/>
        <end position="162"/>
    </location>
</feature>
<gene>
    <name evidence="2" type="ORF">GCM10022403_034770</name>
</gene>
<proteinExistence type="predicted"/>
<dbReference type="Proteomes" id="UP001501009">
    <property type="component" value="Unassembled WGS sequence"/>
</dbReference>
<keyword evidence="3" id="KW-1185">Reference proteome</keyword>
<dbReference type="InterPro" id="IPR050834">
    <property type="entry name" value="Glycosyltransf_2"/>
</dbReference>
<comment type="caution">
    <text evidence="2">The sequence shown here is derived from an EMBL/GenBank/DDBJ whole genome shotgun (WGS) entry which is preliminary data.</text>
</comment>
<dbReference type="PANTHER" id="PTHR43685:SF3">
    <property type="entry name" value="SLR2126 PROTEIN"/>
    <property type="match status" value="1"/>
</dbReference>
<accession>A0ABP7HMG4</accession>
<evidence type="ECO:0000313" key="2">
    <source>
        <dbReference type="EMBL" id="GAA3797957.1"/>
    </source>
</evidence>
<dbReference type="Gene3D" id="3.90.550.10">
    <property type="entry name" value="Spore Coat Polysaccharide Biosynthesis Protein SpsA, Chain A"/>
    <property type="match status" value="1"/>
</dbReference>
<evidence type="ECO:0000313" key="3">
    <source>
        <dbReference type="Proteomes" id="UP001501009"/>
    </source>
</evidence>
<reference evidence="3" key="1">
    <citation type="journal article" date="2019" name="Int. J. Syst. Evol. Microbiol.">
        <title>The Global Catalogue of Microorganisms (GCM) 10K type strain sequencing project: providing services to taxonomists for standard genome sequencing and annotation.</title>
        <authorList>
            <consortium name="The Broad Institute Genomics Platform"/>
            <consortium name="The Broad Institute Genome Sequencing Center for Infectious Disease"/>
            <person name="Wu L."/>
            <person name="Ma J."/>
        </authorList>
    </citation>
    <scope>NUCLEOTIDE SEQUENCE [LARGE SCALE GENOMIC DNA]</scope>
    <source>
        <strain evidence="3">JCM 17138</strain>
    </source>
</reference>
<organism evidence="2 3">
    <name type="scientific">Streptomyces coacervatus</name>
    <dbReference type="NCBI Taxonomy" id="647381"/>
    <lineage>
        <taxon>Bacteria</taxon>
        <taxon>Bacillati</taxon>
        <taxon>Actinomycetota</taxon>
        <taxon>Actinomycetes</taxon>
        <taxon>Kitasatosporales</taxon>
        <taxon>Streptomycetaceae</taxon>
        <taxon>Streptomyces</taxon>
    </lineage>
</organism>
<dbReference type="InterPro" id="IPR029044">
    <property type="entry name" value="Nucleotide-diphossugar_trans"/>
</dbReference>
<dbReference type="Pfam" id="PF00535">
    <property type="entry name" value="Glycos_transf_2"/>
    <property type="match status" value="1"/>
</dbReference>
<dbReference type="PANTHER" id="PTHR43685">
    <property type="entry name" value="GLYCOSYLTRANSFERASE"/>
    <property type="match status" value="1"/>
</dbReference>